<feature type="transmembrane region" description="Helical" evidence="5">
    <location>
        <begin position="146"/>
        <end position="168"/>
    </location>
</feature>
<dbReference type="InterPro" id="IPR029052">
    <property type="entry name" value="Metallo-depent_PP-like"/>
</dbReference>
<dbReference type="PANTHER" id="PTHR31302:SF31">
    <property type="entry name" value="PHOSPHODIESTERASE YAEI"/>
    <property type="match status" value="1"/>
</dbReference>
<evidence type="ECO:0000256" key="2">
    <source>
        <dbReference type="ARBA" id="ARBA00022723"/>
    </source>
</evidence>
<dbReference type="AlphaFoldDB" id="A0A6I6DBU9"/>
<feature type="transmembrane region" description="Helical" evidence="5">
    <location>
        <begin position="12"/>
        <end position="34"/>
    </location>
</feature>
<evidence type="ECO:0000256" key="1">
    <source>
        <dbReference type="ARBA" id="ARBA00008950"/>
    </source>
</evidence>
<keyword evidence="3" id="KW-0378">Hydrolase</keyword>
<dbReference type="RefSeq" id="WP_156202868.1">
    <property type="nucleotide sequence ID" value="NZ_CP046457.1"/>
</dbReference>
<evidence type="ECO:0000256" key="3">
    <source>
        <dbReference type="ARBA" id="ARBA00022801"/>
    </source>
</evidence>
<evidence type="ECO:0000256" key="4">
    <source>
        <dbReference type="SAM" id="Coils"/>
    </source>
</evidence>
<evidence type="ECO:0000256" key="5">
    <source>
        <dbReference type="SAM" id="Phobius"/>
    </source>
</evidence>
<dbReference type="Gene3D" id="3.60.21.40">
    <property type="entry name" value="GpdQ, catalytic alpha/beta sandwich domain"/>
    <property type="match status" value="1"/>
</dbReference>
<keyword evidence="8" id="KW-1185">Reference proteome</keyword>
<keyword evidence="4" id="KW-0175">Coiled coil</keyword>
<comment type="similarity">
    <text evidence="1">Belongs to the metallophosphoesterase superfamily. YfcE family.</text>
</comment>
<dbReference type="Proteomes" id="UP000426444">
    <property type="component" value="Chromosome"/>
</dbReference>
<dbReference type="KEGG" id="salq:SYNTR_0331"/>
<dbReference type="GO" id="GO:0016020">
    <property type="term" value="C:membrane"/>
    <property type="evidence" value="ECO:0007669"/>
    <property type="project" value="GOC"/>
</dbReference>
<keyword evidence="5" id="KW-0812">Transmembrane</keyword>
<reference evidence="8" key="1">
    <citation type="journal article" date="2019" name="Microbiology">
        <title>Complete Genome Sequence of an Uncultured Bacterium of the Candidate Phylum Bipolaricaulota.</title>
        <authorList>
            <person name="Kadnikov V.V."/>
            <person name="Mardanov A.V."/>
            <person name="Beletsky A.V."/>
            <person name="Frank Y.A."/>
            <person name="Karnachuk O.V."/>
            <person name="Ravin N.V."/>
        </authorList>
    </citation>
    <scope>NUCLEOTIDE SEQUENCE [LARGE SCALE GENOMIC DNA]</scope>
</reference>
<dbReference type="SUPFAM" id="SSF56300">
    <property type="entry name" value="Metallo-dependent phosphatases"/>
    <property type="match status" value="1"/>
</dbReference>
<feature type="domain" description="Calcineurin-like phosphoesterase" evidence="6">
    <location>
        <begin position="237"/>
        <end position="421"/>
    </location>
</feature>
<proteinExistence type="inferred from homology"/>
<dbReference type="EMBL" id="CP046457">
    <property type="protein sequence ID" value="QGT98924.1"/>
    <property type="molecule type" value="Genomic_DNA"/>
</dbReference>
<dbReference type="PANTHER" id="PTHR31302">
    <property type="entry name" value="TRANSMEMBRANE PROTEIN WITH METALLOPHOSPHOESTERASE DOMAIN-RELATED"/>
    <property type="match status" value="1"/>
</dbReference>
<dbReference type="OrthoDB" id="5464520at2"/>
<dbReference type="InterPro" id="IPR051158">
    <property type="entry name" value="Metallophosphoesterase_sf"/>
</dbReference>
<evidence type="ECO:0000313" key="7">
    <source>
        <dbReference type="EMBL" id="QGT98924.1"/>
    </source>
</evidence>
<dbReference type="GO" id="GO:0008758">
    <property type="term" value="F:UDP-2,3-diacylglucosamine hydrolase activity"/>
    <property type="evidence" value="ECO:0007669"/>
    <property type="project" value="TreeGrafter"/>
</dbReference>
<dbReference type="InterPro" id="IPR042283">
    <property type="entry name" value="GpdQ_catalytic"/>
</dbReference>
<dbReference type="GO" id="GO:0046872">
    <property type="term" value="F:metal ion binding"/>
    <property type="evidence" value="ECO:0007669"/>
    <property type="project" value="UniProtKB-KW"/>
</dbReference>
<keyword evidence="5" id="KW-0472">Membrane</keyword>
<evidence type="ECO:0000259" key="6">
    <source>
        <dbReference type="Pfam" id="PF12850"/>
    </source>
</evidence>
<protein>
    <recommendedName>
        <fullName evidence="6">Calcineurin-like phosphoesterase domain-containing protein</fullName>
    </recommendedName>
</protein>
<keyword evidence="2" id="KW-0479">Metal-binding</keyword>
<dbReference type="Pfam" id="PF12850">
    <property type="entry name" value="Metallophos_2"/>
    <property type="match status" value="1"/>
</dbReference>
<name>A0A6I6DBU9_9FIRM</name>
<feature type="coiled-coil region" evidence="4">
    <location>
        <begin position="345"/>
        <end position="372"/>
    </location>
</feature>
<accession>A0A6I6DBU9</accession>
<dbReference type="GO" id="GO:0009245">
    <property type="term" value="P:lipid A biosynthetic process"/>
    <property type="evidence" value="ECO:0007669"/>
    <property type="project" value="TreeGrafter"/>
</dbReference>
<sequence length="471" mass="51519">MRGLTISTKSKNVAKIIGIIITAIIGALLAIYFFSSTTFNVQGLSINLKATPALTGKTVISLPPVGSLSANTHIAPLEFNASLERIEADTIKEVLADSEGREKLISELTEPKLTFLVPFAWKQLALAAAGAVFLVILIWRTRFWASIVAGVGGAFMIGIFMLIAIYSYNLEAFNEPEYEGVISFAPEMITMGDDFLSQFDEVQTQTELVVENLYNLFGNIDNLPFLGNPGTDEDTVRLLLVSDLHSNPIGVGFINAVVNNFYADAIIDAGDLTDFGSPVEAQLANELKDIEVPYLFAPGNHDTPEIMDLINNMPNGTVLEGQVETIEDINIIGNADPLAYSSEVMNDELIRNRDLRRQIEELRLTAAELEEMVDIIVLHDPKFSTTLEGLANVVVTGHHHRHWIKNGENTVHINPGSTGSSGARGLYSETKVPYSAVLLYYQPGEGPIAADTIAYHPISGRFNVERTLLNR</sequence>
<gene>
    <name evidence="7" type="ORF">SYNTR_0331</name>
</gene>
<dbReference type="InterPro" id="IPR024654">
    <property type="entry name" value="Calcineurin-like_PHP_lpxH"/>
</dbReference>
<dbReference type="Gene3D" id="3.60.21.10">
    <property type="match status" value="1"/>
</dbReference>
<keyword evidence="5" id="KW-1133">Transmembrane helix</keyword>
<feature type="transmembrane region" description="Helical" evidence="5">
    <location>
        <begin position="119"/>
        <end position="139"/>
    </location>
</feature>
<evidence type="ECO:0000313" key="8">
    <source>
        <dbReference type="Proteomes" id="UP000426444"/>
    </source>
</evidence>
<organism evidence="7 8">
    <name type="scientific">Candidatus Syntrophocurvum alkaliphilum</name>
    <dbReference type="NCBI Taxonomy" id="2293317"/>
    <lineage>
        <taxon>Bacteria</taxon>
        <taxon>Bacillati</taxon>
        <taxon>Bacillota</taxon>
        <taxon>Clostridia</taxon>
        <taxon>Eubacteriales</taxon>
        <taxon>Syntrophomonadaceae</taxon>
        <taxon>Candidatus Syntrophocurvum</taxon>
    </lineage>
</organism>